<keyword evidence="1" id="KW-1133">Transmembrane helix</keyword>
<keyword evidence="3" id="KW-1185">Reference proteome</keyword>
<name>B8IX82_METNO</name>
<gene>
    <name evidence="2" type="ordered locus">Mnod_8142</name>
</gene>
<dbReference type="AlphaFoldDB" id="B8IX82"/>
<dbReference type="Proteomes" id="UP000008207">
    <property type="component" value="Plasmid pMNOD02"/>
</dbReference>
<reference evidence="3" key="1">
    <citation type="submission" date="2009-01" db="EMBL/GenBank/DDBJ databases">
        <title>Complete sequence of plasmid 2 of Methylobacterium nodulans ORS 2060.</title>
        <authorList>
            <consortium name="US DOE Joint Genome Institute"/>
            <person name="Lucas S."/>
            <person name="Copeland A."/>
            <person name="Lapidus A."/>
            <person name="Glavina del Rio T."/>
            <person name="Dalin E."/>
            <person name="Tice H."/>
            <person name="Bruce D."/>
            <person name="Goodwin L."/>
            <person name="Pitluck S."/>
            <person name="Sims D."/>
            <person name="Brettin T."/>
            <person name="Detter J.C."/>
            <person name="Han C."/>
            <person name="Larimer F."/>
            <person name="Land M."/>
            <person name="Hauser L."/>
            <person name="Kyrpides N."/>
            <person name="Ivanova N."/>
            <person name="Marx C.J."/>
            <person name="Richardson P."/>
        </authorList>
    </citation>
    <scope>NUCLEOTIDE SEQUENCE [LARGE SCALE GENOMIC DNA]</scope>
    <source>
        <strain evidence="3">LMG 21967 / CNCM I-2342 / ORS 2060</strain>
        <plasmid evidence="3">Plasmid pMNOD02</plasmid>
    </source>
</reference>
<keyword evidence="1" id="KW-0812">Transmembrane</keyword>
<dbReference type="HOGENOM" id="CLU_205927_0_0_5"/>
<sequence>MYVEGGWKPSWEPPPRRPQLTERQERVFLWLIALNALLLLLAPIGGATIIHAVLAVLRHG</sequence>
<geneLocation type="plasmid" evidence="2 3">
    <name>pMNOD02</name>
</geneLocation>
<keyword evidence="1" id="KW-0472">Membrane</keyword>
<dbReference type="KEGG" id="mno:Mnod_8142"/>
<evidence type="ECO:0000313" key="2">
    <source>
        <dbReference type="EMBL" id="ACL63123.1"/>
    </source>
</evidence>
<evidence type="ECO:0000256" key="1">
    <source>
        <dbReference type="SAM" id="Phobius"/>
    </source>
</evidence>
<feature type="transmembrane region" description="Helical" evidence="1">
    <location>
        <begin position="27"/>
        <end position="57"/>
    </location>
</feature>
<protein>
    <submittedName>
        <fullName evidence="2">Uncharacterized protein</fullName>
    </submittedName>
</protein>
<organism evidence="2 3">
    <name type="scientific">Methylobacterium nodulans (strain LMG 21967 / CNCM I-2342 / ORS 2060)</name>
    <dbReference type="NCBI Taxonomy" id="460265"/>
    <lineage>
        <taxon>Bacteria</taxon>
        <taxon>Pseudomonadati</taxon>
        <taxon>Pseudomonadota</taxon>
        <taxon>Alphaproteobacteria</taxon>
        <taxon>Hyphomicrobiales</taxon>
        <taxon>Methylobacteriaceae</taxon>
        <taxon>Methylobacterium</taxon>
    </lineage>
</organism>
<keyword evidence="2" id="KW-0614">Plasmid</keyword>
<accession>B8IX82</accession>
<proteinExistence type="predicted"/>
<evidence type="ECO:0000313" key="3">
    <source>
        <dbReference type="Proteomes" id="UP000008207"/>
    </source>
</evidence>
<dbReference type="EMBL" id="CP001351">
    <property type="protein sequence ID" value="ACL63123.1"/>
    <property type="molecule type" value="Genomic_DNA"/>
</dbReference>